<dbReference type="Proteomes" id="UP001497535">
    <property type="component" value="Unassembled WGS sequence"/>
</dbReference>
<evidence type="ECO:0000313" key="1">
    <source>
        <dbReference type="EMBL" id="CAK5012679.1"/>
    </source>
</evidence>
<gene>
    <name evidence="1" type="ORF">MENTE1834_LOCUS2193</name>
</gene>
<proteinExistence type="predicted"/>
<protein>
    <submittedName>
        <fullName evidence="1">Uncharacterized protein</fullName>
    </submittedName>
</protein>
<reference evidence="1" key="1">
    <citation type="submission" date="2023-11" db="EMBL/GenBank/DDBJ databases">
        <authorList>
            <person name="Poullet M."/>
        </authorList>
    </citation>
    <scope>NUCLEOTIDE SEQUENCE</scope>
    <source>
        <strain evidence="1">E1834</strain>
    </source>
</reference>
<dbReference type="EMBL" id="CAVMJV010000002">
    <property type="protein sequence ID" value="CAK5012679.1"/>
    <property type="molecule type" value="Genomic_DNA"/>
</dbReference>
<name>A0ACB0XQG1_MELEN</name>
<evidence type="ECO:0000313" key="2">
    <source>
        <dbReference type="Proteomes" id="UP001497535"/>
    </source>
</evidence>
<sequence>MREMTMAIMRIAAFHLICPTIRKHSALFFSGVEKTSITTTLSSASTLATTARRSPQTNNLSTGEFGWRDGRTHTFCAPIRAIPSTNNLITNKPPTKPTTSHLRFAQQLIAATVHGVKERGKINNTHKYYKTRKKRICSRKNNKFWFRHSQVENNLFSSNFWFN</sequence>
<organism evidence="1 2">
    <name type="scientific">Meloidogyne enterolobii</name>
    <name type="common">Root-knot nematode worm</name>
    <name type="synonym">Meloidogyne mayaguensis</name>
    <dbReference type="NCBI Taxonomy" id="390850"/>
    <lineage>
        <taxon>Eukaryota</taxon>
        <taxon>Metazoa</taxon>
        <taxon>Ecdysozoa</taxon>
        <taxon>Nematoda</taxon>
        <taxon>Chromadorea</taxon>
        <taxon>Rhabditida</taxon>
        <taxon>Tylenchina</taxon>
        <taxon>Tylenchomorpha</taxon>
        <taxon>Tylenchoidea</taxon>
        <taxon>Meloidogynidae</taxon>
        <taxon>Meloidogyninae</taxon>
        <taxon>Meloidogyne</taxon>
    </lineage>
</organism>
<comment type="caution">
    <text evidence="1">The sequence shown here is derived from an EMBL/GenBank/DDBJ whole genome shotgun (WGS) entry which is preliminary data.</text>
</comment>
<keyword evidence="2" id="KW-1185">Reference proteome</keyword>
<accession>A0ACB0XQG1</accession>